<dbReference type="InterPro" id="IPR024775">
    <property type="entry name" value="DinB-like"/>
</dbReference>
<dbReference type="InterPro" id="IPR034660">
    <property type="entry name" value="DinB/YfiT-like"/>
</dbReference>
<gene>
    <name evidence="2" type="ORF">ABS766_06385</name>
</gene>
<dbReference type="EMBL" id="JBELPZ010000004">
    <property type="protein sequence ID" value="MFL9844042.1"/>
    <property type="molecule type" value="Genomic_DNA"/>
</dbReference>
<accession>A0ABW8YXF8</accession>
<evidence type="ECO:0000313" key="3">
    <source>
        <dbReference type="Proteomes" id="UP001629156"/>
    </source>
</evidence>
<organism evidence="2 3">
    <name type="scientific">Flavobacterium rhizosphaerae</name>
    <dbReference type="NCBI Taxonomy" id="3163298"/>
    <lineage>
        <taxon>Bacteria</taxon>
        <taxon>Pseudomonadati</taxon>
        <taxon>Bacteroidota</taxon>
        <taxon>Flavobacteriia</taxon>
        <taxon>Flavobacteriales</taxon>
        <taxon>Flavobacteriaceae</taxon>
        <taxon>Flavobacterium</taxon>
    </lineage>
</organism>
<proteinExistence type="predicted"/>
<dbReference type="Gene3D" id="1.20.120.450">
    <property type="entry name" value="dinb family like domain"/>
    <property type="match status" value="1"/>
</dbReference>
<protein>
    <submittedName>
        <fullName evidence="2">DinB family protein</fullName>
    </submittedName>
</protein>
<name>A0ABW8YXF8_9FLAO</name>
<dbReference type="RefSeq" id="WP_408084290.1">
    <property type="nucleotide sequence ID" value="NZ_JBELPZ010000004.1"/>
</dbReference>
<dbReference type="Pfam" id="PF12867">
    <property type="entry name" value="DinB_2"/>
    <property type="match status" value="1"/>
</dbReference>
<comment type="caution">
    <text evidence="2">The sequence shown here is derived from an EMBL/GenBank/DDBJ whole genome shotgun (WGS) entry which is preliminary data.</text>
</comment>
<sequence>MKVGDLAHDEHAPWHKDYFNLIDESWSLVEEMEVSLHNFIRFVQDIPMDKYDYRYTEGKWTIKEIIQHVIDAERIFAYRALRFSRNDKTLLPGFDENAYAVANHANERHLQSLLNELSMVRHSNIALFKSFTPEDFLKRGTASGYVISVRALGFLIIGHQNHHIKVFNDRYL</sequence>
<dbReference type="Proteomes" id="UP001629156">
    <property type="component" value="Unassembled WGS sequence"/>
</dbReference>
<keyword evidence="3" id="KW-1185">Reference proteome</keyword>
<reference evidence="2 3" key="1">
    <citation type="submission" date="2024-06" db="EMBL/GenBank/DDBJ databases">
        <authorList>
            <person name="Kaempfer P."/>
            <person name="Viver T."/>
        </authorList>
    </citation>
    <scope>NUCLEOTIDE SEQUENCE [LARGE SCALE GENOMIC DNA]</scope>
    <source>
        <strain evidence="2 3">ST-119</strain>
    </source>
</reference>
<evidence type="ECO:0000259" key="1">
    <source>
        <dbReference type="Pfam" id="PF12867"/>
    </source>
</evidence>
<feature type="domain" description="DinB-like" evidence="1">
    <location>
        <begin position="34"/>
        <end position="165"/>
    </location>
</feature>
<dbReference type="SUPFAM" id="SSF109854">
    <property type="entry name" value="DinB/YfiT-like putative metalloenzymes"/>
    <property type="match status" value="1"/>
</dbReference>
<evidence type="ECO:0000313" key="2">
    <source>
        <dbReference type="EMBL" id="MFL9844042.1"/>
    </source>
</evidence>